<evidence type="ECO:0000313" key="2">
    <source>
        <dbReference type="Proteomes" id="UP001233172"/>
    </source>
</evidence>
<evidence type="ECO:0000313" key="1">
    <source>
        <dbReference type="EMBL" id="KAK0045690.1"/>
    </source>
</evidence>
<protein>
    <submittedName>
        <fullName evidence="1">Uncharacterized protein</fullName>
    </submittedName>
</protein>
<reference evidence="1" key="2">
    <citation type="submission" date="2023-04" db="EMBL/GenBank/DDBJ databases">
        <authorList>
            <person name="Bu L."/>
            <person name="Lu L."/>
            <person name="Laidemitt M.R."/>
            <person name="Zhang S.M."/>
            <person name="Mutuku M."/>
            <person name="Mkoji G."/>
            <person name="Steinauer M."/>
            <person name="Loker E.S."/>
        </authorList>
    </citation>
    <scope>NUCLEOTIDE SEQUENCE</scope>
    <source>
        <strain evidence="1">KasaAsao</strain>
        <tissue evidence="1">Whole Snail</tissue>
    </source>
</reference>
<dbReference type="AlphaFoldDB" id="A0AAD8B311"/>
<proteinExistence type="predicted"/>
<dbReference type="EMBL" id="JASAOG010000177">
    <property type="protein sequence ID" value="KAK0045690.1"/>
    <property type="molecule type" value="Genomic_DNA"/>
</dbReference>
<sequence length="54" mass="5962">YYLVLHLSTDSYQTSLQTNGCSAASVLWQLLTIFANEWVQCCICALTATNIFAA</sequence>
<dbReference type="Proteomes" id="UP001233172">
    <property type="component" value="Unassembled WGS sequence"/>
</dbReference>
<accession>A0AAD8B311</accession>
<name>A0AAD8B311_BIOPF</name>
<comment type="caution">
    <text evidence="1">The sequence shown here is derived from an EMBL/GenBank/DDBJ whole genome shotgun (WGS) entry which is preliminary data.</text>
</comment>
<organism evidence="1 2">
    <name type="scientific">Biomphalaria pfeifferi</name>
    <name type="common">Bloodfluke planorb</name>
    <name type="synonym">Freshwater snail</name>
    <dbReference type="NCBI Taxonomy" id="112525"/>
    <lineage>
        <taxon>Eukaryota</taxon>
        <taxon>Metazoa</taxon>
        <taxon>Spiralia</taxon>
        <taxon>Lophotrochozoa</taxon>
        <taxon>Mollusca</taxon>
        <taxon>Gastropoda</taxon>
        <taxon>Heterobranchia</taxon>
        <taxon>Euthyneura</taxon>
        <taxon>Panpulmonata</taxon>
        <taxon>Hygrophila</taxon>
        <taxon>Lymnaeoidea</taxon>
        <taxon>Planorbidae</taxon>
        <taxon>Biomphalaria</taxon>
    </lineage>
</organism>
<keyword evidence="2" id="KW-1185">Reference proteome</keyword>
<feature type="non-terminal residue" evidence="1">
    <location>
        <position position="54"/>
    </location>
</feature>
<gene>
    <name evidence="1" type="ORF">Bpfe_024942</name>
</gene>
<reference evidence="1" key="1">
    <citation type="journal article" date="2023" name="PLoS Negl. Trop. Dis.">
        <title>A genome sequence for Biomphalaria pfeifferi, the major vector snail for the human-infecting parasite Schistosoma mansoni.</title>
        <authorList>
            <person name="Bu L."/>
            <person name="Lu L."/>
            <person name="Laidemitt M.R."/>
            <person name="Zhang S.M."/>
            <person name="Mutuku M."/>
            <person name="Mkoji G."/>
            <person name="Steinauer M."/>
            <person name="Loker E.S."/>
        </authorList>
    </citation>
    <scope>NUCLEOTIDE SEQUENCE</scope>
    <source>
        <strain evidence="1">KasaAsao</strain>
    </source>
</reference>
<feature type="non-terminal residue" evidence="1">
    <location>
        <position position="1"/>
    </location>
</feature>